<evidence type="ECO:0000313" key="2">
    <source>
        <dbReference type="EMBL" id="GGL10701.1"/>
    </source>
</evidence>
<dbReference type="InterPro" id="IPR041413">
    <property type="entry name" value="MLTR_LBD"/>
</dbReference>
<comment type="caution">
    <text evidence="2">The sequence shown here is derived from an EMBL/GenBank/DDBJ whole genome shotgun (WGS) entry which is preliminary data.</text>
</comment>
<gene>
    <name evidence="2" type="ORF">GCM10011588_26500</name>
</gene>
<name>A0A917RJG3_9NOCA</name>
<keyword evidence="3" id="KW-1185">Reference proteome</keyword>
<dbReference type="InterPro" id="IPR010982">
    <property type="entry name" value="Lambda_DNA-bd_dom_sf"/>
</dbReference>
<dbReference type="PANTHER" id="PTHR35010">
    <property type="entry name" value="BLL4672 PROTEIN-RELATED"/>
    <property type="match status" value="1"/>
</dbReference>
<dbReference type="Proteomes" id="UP000638263">
    <property type="component" value="Unassembled WGS sequence"/>
</dbReference>
<dbReference type="EMBL" id="BMMH01000004">
    <property type="protein sequence ID" value="GGL10701.1"/>
    <property type="molecule type" value="Genomic_DNA"/>
</dbReference>
<dbReference type="Gene3D" id="1.10.260.40">
    <property type="entry name" value="lambda repressor-like DNA-binding domains"/>
    <property type="match status" value="1"/>
</dbReference>
<reference evidence="2" key="1">
    <citation type="journal article" date="2014" name="Int. J. Syst. Evol. Microbiol.">
        <title>Complete genome sequence of Corynebacterium casei LMG S-19264T (=DSM 44701T), isolated from a smear-ripened cheese.</title>
        <authorList>
            <consortium name="US DOE Joint Genome Institute (JGI-PGF)"/>
            <person name="Walter F."/>
            <person name="Albersmeier A."/>
            <person name="Kalinowski J."/>
            <person name="Ruckert C."/>
        </authorList>
    </citation>
    <scope>NUCLEOTIDE SEQUENCE</scope>
    <source>
        <strain evidence="2">CGMCC 4.3508</strain>
    </source>
</reference>
<organism evidence="2 3">
    <name type="scientific">Nocardia jinanensis</name>
    <dbReference type="NCBI Taxonomy" id="382504"/>
    <lineage>
        <taxon>Bacteria</taxon>
        <taxon>Bacillati</taxon>
        <taxon>Actinomycetota</taxon>
        <taxon>Actinomycetes</taxon>
        <taxon>Mycobacteriales</taxon>
        <taxon>Nocardiaceae</taxon>
        <taxon>Nocardia</taxon>
    </lineage>
</organism>
<dbReference type="Pfam" id="PF17765">
    <property type="entry name" value="MLTR_LBD"/>
    <property type="match status" value="1"/>
</dbReference>
<dbReference type="SMART" id="SM00530">
    <property type="entry name" value="HTH_XRE"/>
    <property type="match status" value="1"/>
</dbReference>
<dbReference type="InterPro" id="IPR001387">
    <property type="entry name" value="Cro/C1-type_HTH"/>
</dbReference>
<evidence type="ECO:0000313" key="3">
    <source>
        <dbReference type="Proteomes" id="UP000638263"/>
    </source>
</evidence>
<dbReference type="GO" id="GO:0003677">
    <property type="term" value="F:DNA binding"/>
    <property type="evidence" value="ECO:0007669"/>
    <property type="project" value="InterPro"/>
</dbReference>
<sequence length="293" mass="32625">MSDQLEPRLADFLRAARARLTPDQVGMADAGRRRVAGLRREELAMLAGVSVDYYTRLEQGRSKSASPEVLYAIADALRLDGAERAHLHTIARPAPARRRRAAKPQRLHPATRTLLDTFDTALRPAFVLGRRLDVLGQNRLAALLVADFDNMPPTERNQARFVFLDPHARELYADWEQVAADTAAMLRMDVGRHPADPGLGRLVGDLSIQSFEFRRLWARNRVHERSVGTKRYHHPLVGDLTITYQALSPGDDPEQTLFVYDTEPGSSSAHALQLLAAKITPTPTGRFPLSASK</sequence>
<dbReference type="RefSeq" id="WP_189094231.1">
    <property type="nucleotide sequence ID" value="NZ_BMMH01000004.1"/>
</dbReference>
<reference evidence="2" key="2">
    <citation type="submission" date="2020-09" db="EMBL/GenBank/DDBJ databases">
        <authorList>
            <person name="Sun Q."/>
            <person name="Zhou Y."/>
        </authorList>
    </citation>
    <scope>NUCLEOTIDE SEQUENCE</scope>
    <source>
        <strain evidence="2">CGMCC 4.3508</strain>
    </source>
</reference>
<dbReference type="SUPFAM" id="SSF47413">
    <property type="entry name" value="lambda repressor-like DNA-binding domains"/>
    <property type="match status" value="1"/>
</dbReference>
<dbReference type="Pfam" id="PF13560">
    <property type="entry name" value="HTH_31"/>
    <property type="match status" value="1"/>
</dbReference>
<evidence type="ECO:0000259" key="1">
    <source>
        <dbReference type="PROSITE" id="PS50943"/>
    </source>
</evidence>
<accession>A0A917RJG3</accession>
<dbReference type="CDD" id="cd00093">
    <property type="entry name" value="HTH_XRE"/>
    <property type="match status" value="1"/>
</dbReference>
<feature type="domain" description="HTH cro/C1-type" evidence="1">
    <location>
        <begin position="33"/>
        <end position="84"/>
    </location>
</feature>
<proteinExistence type="predicted"/>
<protein>
    <submittedName>
        <fullName evidence="2">Transcriptional regulator</fullName>
    </submittedName>
</protein>
<dbReference type="PROSITE" id="PS50943">
    <property type="entry name" value="HTH_CROC1"/>
    <property type="match status" value="1"/>
</dbReference>
<dbReference type="PANTHER" id="PTHR35010:SF2">
    <property type="entry name" value="BLL4672 PROTEIN"/>
    <property type="match status" value="1"/>
</dbReference>
<dbReference type="Gene3D" id="3.30.450.180">
    <property type="match status" value="1"/>
</dbReference>
<dbReference type="AlphaFoldDB" id="A0A917RJG3"/>